<sequence length="238" mass="26490">MKTVLITGADGLIGSRLREALKEIYRLKLITAEPIEGETTIQTDITAMDKMVQACQGVDSVVHLAASPAVDTPWEEILHNNIIGTYTVFEAAKRAGVQQVIFASSNHAVGSYEDEYVNKAAAGQRELLNHLILMRPDSYYGVSKVFGEAMGAYYADHQGLRVICIRIGWINPDNEPKGDPTKPSPAMWMSHEDFAQMVQKSIEADKVRFDIFYGVSDNQNRFFDLEHAKEVLGFAPHD</sequence>
<dbReference type="EMBL" id="BIFS01000001">
    <property type="protein sequence ID" value="GCE20181.1"/>
    <property type="molecule type" value="Genomic_DNA"/>
</dbReference>
<reference evidence="6" key="1">
    <citation type="submission" date="2018-12" db="EMBL/GenBank/DDBJ databases">
        <title>Tengunoibacter tsumagoiensis gen. nov., sp. nov., Dictyobacter kobayashii sp. nov., D. alpinus sp. nov., and D. joshuensis sp. nov. and description of Dictyobacteraceae fam. nov. within the order Ktedonobacterales isolated from Tengu-no-mugimeshi.</title>
        <authorList>
            <person name="Wang C.M."/>
            <person name="Zheng Y."/>
            <person name="Sakai Y."/>
            <person name="Toyoda A."/>
            <person name="Minakuchi Y."/>
            <person name="Abe K."/>
            <person name="Yokota A."/>
            <person name="Yabe S."/>
        </authorList>
    </citation>
    <scope>NUCLEOTIDE SEQUENCE [LARGE SCALE GENOMIC DNA]</scope>
    <source>
        <strain evidence="6">Uno11</strain>
    </source>
</reference>
<dbReference type="Pfam" id="PF01370">
    <property type="entry name" value="Epimerase"/>
    <property type="match status" value="1"/>
</dbReference>
<name>A0A402ALZ5_9CHLR</name>
<evidence type="ECO:0000256" key="3">
    <source>
        <dbReference type="ARBA" id="ARBA00023027"/>
    </source>
</evidence>
<dbReference type="GO" id="GO:0016491">
    <property type="term" value="F:oxidoreductase activity"/>
    <property type="evidence" value="ECO:0007669"/>
    <property type="project" value="UniProtKB-KW"/>
</dbReference>
<comment type="caution">
    <text evidence="5">The sequence shown here is derived from an EMBL/GenBank/DDBJ whole genome shotgun (WGS) entry which is preliminary data.</text>
</comment>
<dbReference type="CDD" id="cd08946">
    <property type="entry name" value="SDR_e"/>
    <property type="match status" value="1"/>
</dbReference>
<comment type="similarity">
    <text evidence="1">Belongs to the NAD(P)-dependent epimerase/dehydratase family.</text>
</comment>
<proteinExistence type="inferred from homology"/>
<evidence type="ECO:0000256" key="2">
    <source>
        <dbReference type="ARBA" id="ARBA00023002"/>
    </source>
</evidence>
<dbReference type="PANTHER" id="PTHR43103">
    <property type="entry name" value="NUCLEOSIDE-DIPHOSPHATE-SUGAR EPIMERASE"/>
    <property type="match status" value="1"/>
</dbReference>
<accession>A0A402ALZ5</accession>
<dbReference type="Proteomes" id="UP000287188">
    <property type="component" value="Unassembled WGS sequence"/>
</dbReference>
<dbReference type="SUPFAM" id="SSF51735">
    <property type="entry name" value="NAD(P)-binding Rossmann-fold domains"/>
    <property type="match status" value="1"/>
</dbReference>
<keyword evidence="3" id="KW-0520">NAD</keyword>
<evidence type="ECO:0000259" key="4">
    <source>
        <dbReference type="Pfam" id="PF01370"/>
    </source>
</evidence>
<dbReference type="Gene3D" id="3.40.50.720">
    <property type="entry name" value="NAD(P)-binding Rossmann-like Domain"/>
    <property type="match status" value="1"/>
</dbReference>
<protein>
    <submittedName>
        <fullName evidence="5">NAD-dependent epimerase</fullName>
    </submittedName>
</protein>
<dbReference type="AlphaFoldDB" id="A0A402ALZ5"/>
<organism evidence="5 6">
    <name type="scientific">Dictyobacter kobayashii</name>
    <dbReference type="NCBI Taxonomy" id="2014872"/>
    <lineage>
        <taxon>Bacteria</taxon>
        <taxon>Bacillati</taxon>
        <taxon>Chloroflexota</taxon>
        <taxon>Ktedonobacteria</taxon>
        <taxon>Ktedonobacterales</taxon>
        <taxon>Dictyobacteraceae</taxon>
        <taxon>Dictyobacter</taxon>
    </lineage>
</organism>
<keyword evidence="6" id="KW-1185">Reference proteome</keyword>
<feature type="domain" description="NAD-dependent epimerase/dehydratase" evidence="4">
    <location>
        <begin position="4"/>
        <end position="168"/>
    </location>
</feature>
<dbReference type="PANTHER" id="PTHR43103:SF5">
    <property type="entry name" value="4-EPIMERASE, PUTATIVE (AFU_ORTHOLOGUE AFUA_7G00360)-RELATED"/>
    <property type="match status" value="1"/>
</dbReference>
<keyword evidence="2" id="KW-0560">Oxidoreductase</keyword>
<dbReference type="InterPro" id="IPR036291">
    <property type="entry name" value="NAD(P)-bd_dom_sf"/>
</dbReference>
<evidence type="ECO:0000313" key="5">
    <source>
        <dbReference type="EMBL" id="GCE20181.1"/>
    </source>
</evidence>
<dbReference type="RefSeq" id="WP_161977473.1">
    <property type="nucleotide sequence ID" value="NZ_BIFS01000001.1"/>
</dbReference>
<evidence type="ECO:0000256" key="1">
    <source>
        <dbReference type="ARBA" id="ARBA00007637"/>
    </source>
</evidence>
<gene>
    <name evidence="5" type="ORF">KDK_39810</name>
</gene>
<evidence type="ECO:0000313" key="6">
    <source>
        <dbReference type="Proteomes" id="UP000287188"/>
    </source>
</evidence>
<dbReference type="InterPro" id="IPR001509">
    <property type="entry name" value="Epimerase_deHydtase"/>
</dbReference>